<dbReference type="Gene3D" id="1.20.1640.10">
    <property type="entry name" value="Multidrug efflux transporter AcrB transmembrane domain"/>
    <property type="match status" value="2"/>
</dbReference>
<evidence type="ECO:0000313" key="3">
    <source>
        <dbReference type="Proteomes" id="UP001596042"/>
    </source>
</evidence>
<dbReference type="Gene3D" id="3.30.70.1320">
    <property type="entry name" value="Multidrug efflux transporter AcrB pore domain like"/>
    <property type="match status" value="1"/>
</dbReference>
<dbReference type="SUPFAM" id="SSF82866">
    <property type="entry name" value="Multidrug efflux transporter AcrB transmembrane domain"/>
    <property type="match status" value="2"/>
</dbReference>
<keyword evidence="1" id="KW-0472">Membrane</keyword>
<accession>A0ABV9H5E8</accession>
<dbReference type="InterPro" id="IPR027463">
    <property type="entry name" value="AcrB_DN_DC_subdom"/>
</dbReference>
<name>A0ABV9H5E8_9HYPH</name>
<dbReference type="Proteomes" id="UP001596042">
    <property type="component" value="Unassembled WGS sequence"/>
</dbReference>
<dbReference type="Pfam" id="PF00873">
    <property type="entry name" value="ACR_tran"/>
    <property type="match status" value="1"/>
</dbReference>
<feature type="transmembrane region" description="Helical" evidence="1">
    <location>
        <begin position="333"/>
        <end position="352"/>
    </location>
</feature>
<feature type="transmembrane region" description="Helical" evidence="1">
    <location>
        <begin position="980"/>
        <end position="1004"/>
    </location>
</feature>
<feature type="transmembrane region" description="Helical" evidence="1">
    <location>
        <begin position="385"/>
        <end position="409"/>
    </location>
</feature>
<evidence type="ECO:0000256" key="1">
    <source>
        <dbReference type="SAM" id="Phobius"/>
    </source>
</evidence>
<reference evidence="3" key="1">
    <citation type="journal article" date="2019" name="Int. J. Syst. Evol. Microbiol.">
        <title>The Global Catalogue of Microorganisms (GCM) 10K type strain sequencing project: providing services to taxonomists for standard genome sequencing and annotation.</title>
        <authorList>
            <consortium name="The Broad Institute Genomics Platform"/>
            <consortium name="The Broad Institute Genome Sequencing Center for Infectious Disease"/>
            <person name="Wu L."/>
            <person name="Ma J."/>
        </authorList>
    </citation>
    <scope>NUCLEOTIDE SEQUENCE [LARGE SCALE GENOMIC DNA]</scope>
    <source>
        <strain evidence="3">CGMCC 1.15731</strain>
    </source>
</reference>
<comment type="caution">
    <text evidence="2">The sequence shown here is derived from an EMBL/GenBank/DDBJ whole genome shotgun (WGS) entry which is preliminary data.</text>
</comment>
<keyword evidence="3" id="KW-1185">Reference proteome</keyword>
<dbReference type="SUPFAM" id="SSF82714">
    <property type="entry name" value="Multidrug efflux transporter AcrB TolC docking domain, DN and DC subdomains"/>
    <property type="match status" value="2"/>
</dbReference>
<keyword evidence="1" id="KW-0812">Transmembrane</keyword>
<feature type="transmembrane region" description="Helical" evidence="1">
    <location>
        <begin position="430"/>
        <end position="450"/>
    </location>
</feature>
<sequence>MSFSDIFIKRPVLSTVLAFLIILLGLQGISQLSIREYPKVEETVITITTTYAGASADLIQGFITAPISESVATTENIDYVTSSSMPSSSVVTVYMKLGANPDAALTEVIAKVNQVRGKLPSEADDPIIVKGTGQSFATMYLAAQNPNMTSEQITEYLQRVIQPRMSTIQGVAKAEILGGQVYAMRIWIDPIQLAARDVTASEVLQAIKASNFLSAPGKTKNEYVATSITLQSTLQTPEAFGAMPIKANGDNIVRLRDVANVELAAKSTDTIVSFNGSAGTFLGVYPTPAANPIDMAAAVRKELPSIQASLPEGMSLVLVYDATEQISSSIHEVFSTIGEAIVIVVLVILLFLGSFRSVIIPIVTIPISLIGVCFFLYVLGFSINLLSLLAMVLAIGLVVDDAIVVLENIHRHIEEGLSPINAAFKGMKEITSSIIAMTITLAAVFAPLGFTGGVTGALFREFAFTLAGSVIISGIAALTISPMMCSRMLKHGGETWLQKFVDRNFTRLEKWYHKLVSNSLNYRPITLLIVISLMALTGFLYVNTSSELAPEEDSGALFSMLQAPQYATSAYTELYARQLDELTRDLPELEARFQIVGINNNTTSGIALWVLEDWSKRTRTQKQIQEDLTKRISKLAGVQAFIFAPPSLPGTGGGLPISIALQSTGPADQVFELAEEIKNAAQASGKFIIVQNSLSFNAPQTTVSIDRNRAATLGVQVSDIGATLGLLTGGASISKFDRDSNSYDVIPQVPDEYRANPEQLGQFYVRSLSGAMVPLSALVEIKENASPAAIEQFNQLNSATLSALPLPTVTTGEGLQTLVDIARSKMSEGYFLDYSGQSRLEVEQGNTILIAFALAVIVIYLVLAAQFESFRDPFIIMMSVPLSIFGAIVPLNLGFGTLNIYTQVGMITLVGLITKHGILMVEFANQQRRLHGYDRRQAIIVAAETRLRPILMTTAAMALGVVPLITASGAGAAARYSMGLVIFTGIVVGTVFTLFVVPMFYTYIADKELKPEIRTPTPEELEVPEQAH</sequence>
<feature type="transmembrane region" description="Helical" evidence="1">
    <location>
        <begin position="520"/>
        <end position="542"/>
    </location>
</feature>
<protein>
    <submittedName>
        <fullName evidence="2">Efflux RND transporter permease subunit</fullName>
    </submittedName>
</protein>
<dbReference type="EMBL" id="JBHSEL010000051">
    <property type="protein sequence ID" value="MFC4625044.1"/>
    <property type="molecule type" value="Genomic_DNA"/>
</dbReference>
<dbReference type="SUPFAM" id="SSF82693">
    <property type="entry name" value="Multidrug efflux transporter AcrB pore domain, PN1, PN2, PC1 and PC2 subdomains"/>
    <property type="match status" value="3"/>
</dbReference>
<dbReference type="RefSeq" id="WP_374832550.1">
    <property type="nucleotide sequence ID" value="NZ_JBHEEZ010000016.1"/>
</dbReference>
<feature type="transmembrane region" description="Helical" evidence="1">
    <location>
        <begin position="848"/>
        <end position="867"/>
    </location>
</feature>
<feature type="transmembrane region" description="Helical" evidence="1">
    <location>
        <begin position="874"/>
        <end position="894"/>
    </location>
</feature>
<gene>
    <name evidence="2" type="ORF">ACFO1V_07400</name>
</gene>
<dbReference type="Gene3D" id="3.30.70.1440">
    <property type="entry name" value="Multidrug efflux transporter AcrB pore domain"/>
    <property type="match status" value="1"/>
</dbReference>
<dbReference type="InterPro" id="IPR001036">
    <property type="entry name" value="Acrflvin-R"/>
</dbReference>
<organism evidence="2 3">
    <name type="scientific">Daeguia caeni</name>
    <dbReference type="NCBI Taxonomy" id="439612"/>
    <lineage>
        <taxon>Bacteria</taxon>
        <taxon>Pseudomonadati</taxon>
        <taxon>Pseudomonadota</taxon>
        <taxon>Alphaproteobacteria</taxon>
        <taxon>Hyphomicrobiales</taxon>
        <taxon>Brucellaceae</taxon>
        <taxon>Daeguia</taxon>
    </lineage>
</organism>
<dbReference type="PRINTS" id="PR00702">
    <property type="entry name" value="ACRIFLAVINRP"/>
</dbReference>
<dbReference type="PANTHER" id="PTHR32063:SF28">
    <property type="entry name" value="BLR2861 PROTEIN"/>
    <property type="match status" value="1"/>
</dbReference>
<dbReference type="Gene3D" id="3.30.2090.10">
    <property type="entry name" value="Multidrug efflux transporter AcrB TolC docking domain, DN and DC subdomains"/>
    <property type="match status" value="2"/>
</dbReference>
<feature type="transmembrane region" description="Helical" evidence="1">
    <location>
        <begin position="950"/>
        <end position="974"/>
    </location>
</feature>
<keyword evidence="1" id="KW-1133">Transmembrane helix</keyword>
<feature type="transmembrane region" description="Helical" evidence="1">
    <location>
        <begin position="462"/>
        <end position="480"/>
    </location>
</feature>
<feature type="transmembrane region" description="Helical" evidence="1">
    <location>
        <begin position="359"/>
        <end position="379"/>
    </location>
</feature>
<proteinExistence type="predicted"/>
<dbReference type="PANTHER" id="PTHR32063">
    <property type="match status" value="1"/>
</dbReference>
<dbReference type="Gene3D" id="3.30.70.1430">
    <property type="entry name" value="Multidrug efflux transporter AcrB pore domain"/>
    <property type="match status" value="2"/>
</dbReference>
<evidence type="ECO:0000313" key="2">
    <source>
        <dbReference type="EMBL" id="MFC4625044.1"/>
    </source>
</evidence>